<dbReference type="Proteomes" id="UP000885986">
    <property type="component" value="Unassembled WGS sequence"/>
</dbReference>
<accession>A0A7C2TH80</accession>
<feature type="coiled-coil region" evidence="1">
    <location>
        <begin position="22"/>
        <end position="49"/>
    </location>
</feature>
<keyword evidence="1" id="KW-0175">Coiled coil</keyword>
<organism evidence="3">
    <name type="scientific">Desulfurivibrio alkaliphilus</name>
    <dbReference type="NCBI Taxonomy" id="427923"/>
    <lineage>
        <taxon>Bacteria</taxon>
        <taxon>Pseudomonadati</taxon>
        <taxon>Thermodesulfobacteriota</taxon>
        <taxon>Desulfobulbia</taxon>
        <taxon>Desulfobulbales</taxon>
        <taxon>Desulfobulbaceae</taxon>
        <taxon>Desulfurivibrio</taxon>
    </lineage>
</organism>
<dbReference type="EMBL" id="DSDS01000062">
    <property type="protein sequence ID" value="HET97624.1"/>
    <property type="molecule type" value="Genomic_DNA"/>
</dbReference>
<gene>
    <name evidence="3" type="ORF">ENN98_02795</name>
</gene>
<comment type="caution">
    <text evidence="3">The sequence shown here is derived from an EMBL/GenBank/DDBJ whole genome shotgun (WGS) entry which is preliminary data.</text>
</comment>
<dbReference type="InterPro" id="IPR021803">
    <property type="entry name" value="DUF3373"/>
</dbReference>
<protein>
    <submittedName>
        <fullName evidence="3">DUF3373 domain-containing protein</fullName>
    </submittedName>
</protein>
<proteinExistence type="predicted"/>
<reference evidence="3" key="1">
    <citation type="journal article" date="2020" name="mSystems">
        <title>Genome- and Community-Level Interaction Insights into Carbon Utilization and Element Cycling Functions of Hydrothermarchaeota in Hydrothermal Sediment.</title>
        <authorList>
            <person name="Zhou Z."/>
            <person name="Liu Y."/>
            <person name="Xu W."/>
            <person name="Pan J."/>
            <person name="Luo Z.H."/>
            <person name="Li M."/>
        </authorList>
    </citation>
    <scope>NUCLEOTIDE SEQUENCE [LARGE SCALE GENOMIC DNA]</scope>
    <source>
        <strain evidence="3">SpSt-1224</strain>
    </source>
</reference>
<evidence type="ECO:0000256" key="2">
    <source>
        <dbReference type="SAM" id="SignalP"/>
    </source>
</evidence>
<sequence length="487" mass="55064">MKKTFSMLALTGLLALPGAGEAASLESEIADLKRQLAEQQAQLDALDQTVWHDIGTRFHWSGDFRSRYDYYSRDRYTADNHNATVTEKNDSLMTNRLRLNMYARALDNVEFVGRLAMFKAWGMQNAPADEAGFFGGNPAMDGNSGRRVDDNKLLVDRAIVNWNNIADTNFWFSIGRRPTTDGPPSQLRLNEDRRLATPVSYMDWPFDGLTVGYAYDRLFNFLDLPGRVRFCYGRGFEAGLGSNTIKDTDFMGISWDIHNQGDRFVYLQSYIALDVFNYPDLSDGLINVEMAGDPEDPTDNGPMGPRDNIGDIYHTSALYMDKVQSVNYFIAGGWSRTDPNQNGMFNDPMASAKNTSSENGYSIYVGSRYDIPKSQFKVGLEYNYGSKYWIGMSPGHDEIYASKLATRGHVYEIYGIYDIPGRQVSPLGNAFIRVGYQHYRYNYTGSLDWNVKPYDIDSAADRQQAAMLGLLMAEKADQVYVTFEVKF</sequence>
<dbReference type="AlphaFoldDB" id="A0A7C2TH80"/>
<keyword evidence="2" id="KW-0732">Signal</keyword>
<feature type="signal peptide" evidence="2">
    <location>
        <begin position="1"/>
        <end position="22"/>
    </location>
</feature>
<feature type="chain" id="PRO_5027635042" evidence="2">
    <location>
        <begin position="23"/>
        <end position="487"/>
    </location>
</feature>
<evidence type="ECO:0000313" key="3">
    <source>
        <dbReference type="EMBL" id="HET97624.1"/>
    </source>
</evidence>
<name>A0A7C2TH80_9BACT</name>
<evidence type="ECO:0000256" key="1">
    <source>
        <dbReference type="SAM" id="Coils"/>
    </source>
</evidence>
<dbReference type="Pfam" id="PF11853">
    <property type="entry name" value="DUF3373"/>
    <property type="match status" value="1"/>
</dbReference>